<dbReference type="PANTHER" id="PTHR38340:SF1">
    <property type="entry name" value="S-LAYER PROTEIN"/>
    <property type="match status" value="1"/>
</dbReference>
<dbReference type="Proteomes" id="UP000215377">
    <property type="component" value="Unassembled WGS sequence"/>
</dbReference>
<keyword evidence="5" id="KW-1185">Reference proteome</keyword>
<dbReference type="PANTHER" id="PTHR38340">
    <property type="entry name" value="S-LAYER PROTEIN"/>
    <property type="match status" value="1"/>
</dbReference>
<dbReference type="RefSeq" id="WP_088649503.1">
    <property type="nucleotide sequence ID" value="NZ_AQQR01000003.1"/>
</dbReference>
<organism evidence="4 5">
    <name type="scientific">Marinibacterium profundimaris</name>
    <dbReference type="NCBI Taxonomy" id="1679460"/>
    <lineage>
        <taxon>Bacteria</taxon>
        <taxon>Pseudomonadati</taxon>
        <taxon>Pseudomonadota</taxon>
        <taxon>Alphaproteobacteria</taxon>
        <taxon>Rhodobacterales</taxon>
        <taxon>Paracoccaceae</taxon>
        <taxon>Marinibacterium</taxon>
    </lineage>
</organism>
<dbReference type="Pfam" id="PF13403">
    <property type="entry name" value="Hint_2"/>
    <property type="match status" value="1"/>
</dbReference>
<dbReference type="Gene3D" id="2.150.10.10">
    <property type="entry name" value="Serralysin-like metalloprotease, C-terminal"/>
    <property type="match status" value="2"/>
</dbReference>
<dbReference type="Pfam" id="PF00353">
    <property type="entry name" value="HemolysinCabind"/>
    <property type="match status" value="2"/>
</dbReference>
<dbReference type="GO" id="GO:0005576">
    <property type="term" value="C:extracellular region"/>
    <property type="evidence" value="ECO:0007669"/>
    <property type="project" value="UniProtKB-SubCell"/>
</dbReference>
<dbReference type="SUPFAM" id="SSF51294">
    <property type="entry name" value="Hedgehog/intein (Hint) domain"/>
    <property type="match status" value="1"/>
</dbReference>
<dbReference type="InterPro" id="IPR001343">
    <property type="entry name" value="Hemolysn_Ca-bd"/>
</dbReference>
<dbReference type="PROSITE" id="PS00330">
    <property type="entry name" value="HEMOLYSIN_CALCIUM"/>
    <property type="match status" value="2"/>
</dbReference>
<comment type="subcellular location">
    <subcellularLocation>
        <location evidence="1">Secreted</location>
    </subcellularLocation>
</comment>
<keyword evidence="2" id="KW-0964">Secreted</keyword>
<sequence>MTKTTTHDVEAFENTYSANVIGLWDFLPFDPKADTGLDDGIAQDGSFHGAWAQNGELVTNGCSFFQVNAEDTPFDLHEGSLVLEFNQTCHTGTSPDTLVSRGDHATRYEDGFLDIRVTADGAIEVQQVSYGTEICVATSDGLASPGDDLRLTYSWSDKGGALKVVNLSAETEETIEIGTPMSMNVDHANGENFIFGAREYEEGCYDQGFEGTIDYVAVMDADVLGHGGHDGDGIVEGTEGDDLIDLGYTGDPDGDRIDNGDAILPGQGPDDDIVDARGGDDEIEAGEGDDTIYAGAGDDTVHGGAGNDTIYGDSTLDSATGSGREVFRWSEAPDPNGPAPIDDGDDLSGGFTQDTGSVQVSFKVLNADPGVTNTYDDVAQATDGIAPDGEADATSGFSSVLNGNRNDADYRLDFSGAVSNVAFRINDIDGDGIVRVTAFDADNCPVEITLTAGCNLRLSDTDTVTGADTASQAWGDNYLDPTALDNSVLVQIPGPVSRIEIAHDQAGHDNSGITITDVHFDAPVLIEEGNDTLFGGEGDDVIYGEGGDDRITGGEGNDRLYGGEGDDTFFDITPGDTIDGGEDPDGKDIDVLDLTGAARAANPGGTLSVDYADGDPEAGTVRFYDKDGKETGTATFENIEKVVICFTPGTRIATPRGEKLVETLREGDRIITRDNGIQEIRWMGRRHLTAGELSQRRHLRPIRIRKGALGNDLPERDMLLSPNHRVLVANDKTALHFDESEVLVAAKHLTGLDGVEEVEVGQATYLHMMFDHHEVVLSDGAWTESFQPGDYSLAGIGNAQRTEIFELFPELETTEGLNDYHAARRALRKHEARVLFP</sequence>
<dbReference type="PROSITE" id="PS50817">
    <property type="entry name" value="INTEIN_N_TER"/>
    <property type="match status" value="1"/>
</dbReference>
<dbReference type="OrthoDB" id="6305173at2"/>
<dbReference type="Gene3D" id="2.170.16.10">
    <property type="entry name" value="Hedgehog/Intein (Hint) domain"/>
    <property type="match status" value="1"/>
</dbReference>
<evidence type="ECO:0000259" key="3">
    <source>
        <dbReference type="Pfam" id="PF13403"/>
    </source>
</evidence>
<comment type="caution">
    <text evidence="4">The sequence shown here is derived from an EMBL/GenBank/DDBJ whole genome shotgun (WGS) entry which is preliminary data.</text>
</comment>
<gene>
    <name evidence="4" type="ORF">ATO3_08870</name>
</gene>
<name>A0A225NMC9_9RHOB</name>
<dbReference type="GO" id="GO:0005509">
    <property type="term" value="F:calcium ion binding"/>
    <property type="evidence" value="ECO:0007669"/>
    <property type="project" value="InterPro"/>
</dbReference>
<evidence type="ECO:0000256" key="2">
    <source>
        <dbReference type="ARBA" id="ARBA00022525"/>
    </source>
</evidence>
<dbReference type="EMBL" id="AQQR01000003">
    <property type="protein sequence ID" value="OWU74724.1"/>
    <property type="molecule type" value="Genomic_DNA"/>
</dbReference>
<dbReference type="InterPro" id="IPR028992">
    <property type="entry name" value="Hedgehog/Intein_dom"/>
</dbReference>
<dbReference type="AlphaFoldDB" id="A0A225NMC9"/>
<proteinExistence type="predicted"/>
<dbReference type="GO" id="GO:0016539">
    <property type="term" value="P:intein-mediated protein splicing"/>
    <property type="evidence" value="ECO:0007669"/>
    <property type="project" value="InterPro"/>
</dbReference>
<dbReference type="PRINTS" id="PR00313">
    <property type="entry name" value="CABNDNGRPT"/>
</dbReference>
<dbReference type="InterPro" id="IPR036844">
    <property type="entry name" value="Hint_dom_sf"/>
</dbReference>
<protein>
    <recommendedName>
        <fullName evidence="3">Hedgehog/Intein (Hint) domain-containing protein</fullName>
    </recommendedName>
</protein>
<evidence type="ECO:0000313" key="5">
    <source>
        <dbReference type="Proteomes" id="UP000215377"/>
    </source>
</evidence>
<dbReference type="InterPro" id="IPR018511">
    <property type="entry name" value="Hemolysin-typ_Ca-bd_CS"/>
</dbReference>
<feature type="domain" description="Hedgehog/Intein (Hint)" evidence="3">
    <location>
        <begin position="644"/>
        <end position="790"/>
    </location>
</feature>
<dbReference type="InterPro" id="IPR011049">
    <property type="entry name" value="Serralysin-like_metalloprot_C"/>
</dbReference>
<reference evidence="4 5" key="1">
    <citation type="submission" date="2013-04" db="EMBL/GenBank/DDBJ databases">
        <title>Oceanicola sp. 22II1-22F33 Genome Sequencing.</title>
        <authorList>
            <person name="Lai Q."/>
            <person name="Li G."/>
            <person name="Shao Z."/>
        </authorList>
    </citation>
    <scope>NUCLEOTIDE SEQUENCE [LARGE SCALE GENOMIC DNA]</scope>
    <source>
        <strain evidence="4 5">22II1-22F33</strain>
    </source>
</reference>
<dbReference type="InterPro" id="IPR006141">
    <property type="entry name" value="Intein_N"/>
</dbReference>
<evidence type="ECO:0000256" key="1">
    <source>
        <dbReference type="ARBA" id="ARBA00004613"/>
    </source>
</evidence>
<accession>A0A225NMC9</accession>
<dbReference type="InterPro" id="IPR050557">
    <property type="entry name" value="RTX_toxin/Mannuronan_C5-epim"/>
</dbReference>
<evidence type="ECO:0000313" key="4">
    <source>
        <dbReference type="EMBL" id="OWU74724.1"/>
    </source>
</evidence>
<dbReference type="SUPFAM" id="SSF51120">
    <property type="entry name" value="beta-Roll"/>
    <property type="match status" value="2"/>
</dbReference>